<gene>
    <name evidence="1" type="ORF">V6N11_073039</name>
</gene>
<protein>
    <submittedName>
        <fullName evidence="1">Uncharacterized protein</fullName>
    </submittedName>
</protein>
<accession>A0ABR2NX05</accession>
<keyword evidence="2" id="KW-1185">Reference proteome</keyword>
<reference evidence="1 2" key="1">
    <citation type="journal article" date="2024" name="G3 (Bethesda)">
        <title>Genome assembly of Hibiscus sabdariffa L. provides insights into metabolisms of medicinal natural products.</title>
        <authorList>
            <person name="Kim T."/>
        </authorList>
    </citation>
    <scope>NUCLEOTIDE SEQUENCE [LARGE SCALE GENOMIC DNA]</scope>
    <source>
        <strain evidence="1">TK-2024</strain>
        <tissue evidence="1">Old leaves</tissue>
    </source>
</reference>
<sequence>MAQAASNHSLSLTFRFSFPNIPSCLRKVPMLESTIANDEGVRPSTLSHSLINSANDWGLDLSLSLFKINHFFILMVAGDWFSCFGKRWDWMIVGEGEGKDESVVDGDEIGWG</sequence>
<proteinExistence type="predicted"/>
<name>A0ABR2NX05_9ROSI</name>
<evidence type="ECO:0000313" key="2">
    <source>
        <dbReference type="Proteomes" id="UP001396334"/>
    </source>
</evidence>
<dbReference type="Proteomes" id="UP001396334">
    <property type="component" value="Unassembled WGS sequence"/>
</dbReference>
<comment type="caution">
    <text evidence="1">The sequence shown here is derived from an EMBL/GenBank/DDBJ whole genome shotgun (WGS) entry which is preliminary data.</text>
</comment>
<dbReference type="EMBL" id="JBBPBN010000092">
    <property type="protein sequence ID" value="KAK8980724.1"/>
    <property type="molecule type" value="Genomic_DNA"/>
</dbReference>
<evidence type="ECO:0000313" key="1">
    <source>
        <dbReference type="EMBL" id="KAK8980724.1"/>
    </source>
</evidence>
<organism evidence="1 2">
    <name type="scientific">Hibiscus sabdariffa</name>
    <name type="common">roselle</name>
    <dbReference type="NCBI Taxonomy" id="183260"/>
    <lineage>
        <taxon>Eukaryota</taxon>
        <taxon>Viridiplantae</taxon>
        <taxon>Streptophyta</taxon>
        <taxon>Embryophyta</taxon>
        <taxon>Tracheophyta</taxon>
        <taxon>Spermatophyta</taxon>
        <taxon>Magnoliopsida</taxon>
        <taxon>eudicotyledons</taxon>
        <taxon>Gunneridae</taxon>
        <taxon>Pentapetalae</taxon>
        <taxon>rosids</taxon>
        <taxon>malvids</taxon>
        <taxon>Malvales</taxon>
        <taxon>Malvaceae</taxon>
        <taxon>Malvoideae</taxon>
        <taxon>Hibiscus</taxon>
    </lineage>
</organism>